<keyword evidence="2" id="KW-1185">Reference proteome</keyword>
<dbReference type="PANTHER" id="PTHR46641:SF5">
    <property type="entry name" value="NEUROPEPTIDE RECEPTOR FAMILY"/>
    <property type="match status" value="1"/>
</dbReference>
<evidence type="ECO:0000313" key="3">
    <source>
        <dbReference type="WBParaSite" id="PSU_v2.g8246.t1"/>
    </source>
</evidence>
<dbReference type="AlphaFoldDB" id="A0A914Z6D7"/>
<keyword evidence="1" id="KW-0472">Membrane</keyword>
<evidence type="ECO:0000313" key="2">
    <source>
        <dbReference type="Proteomes" id="UP000887577"/>
    </source>
</evidence>
<dbReference type="InterPro" id="IPR052954">
    <property type="entry name" value="GPCR-Ligand_Int"/>
</dbReference>
<proteinExistence type="predicted"/>
<evidence type="ECO:0000256" key="1">
    <source>
        <dbReference type="SAM" id="Phobius"/>
    </source>
</evidence>
<organism evidence="2 3">
    <name type="scientific">Panagrolaimus superbus</name>
    <dbReference type="NCBI Taxonomy" id="310955"/>
    <lineage>
        <taxon>Eukaryota</taxon>
        <taxon>Metazoa</taxon>
        <taxon>Ecdysozoa</taxon>
        <taxon>Nematoda</taxon>
        <taxon>Chromadorea</taxon>
        <taxon>Rhabditida</taxon>
        <taxon>Tylenchina</taxon>
        <taxon>Panagrolaimomorpha</taxon>
        <taxon>Panagrolaimoidea</taxon>
        <taxon>Panagrolaimidae</taxon>
        <taxon>Panagrolaimus</taxon>
    </lineage>
</organism>
<reference evidence="3" key="1">
    <citation type="submission" date="2022-11" db="UniProtKB">
        <authorList>
            <consortium name="WormBaseParasite"/>
        </authorList>
    </citation>
    <scope>IDENTIFICATION</scope>
</reference>
<protein>
    <submittedName>
        <fullName evidence="3">G-protein coupled receptors family 1 profile domain-containing protein</fullName>
    </submittedName>
</protein>
<feature type="transmembrane region" description="Helical" evidence="1">
    <location>
        <begin position="105"/>
        <end position="125"/>
    </location>
</feature>
<sequence>MYKFLRTVLLMATQTIGPICTISFLSVATEYKIYTSLQARRKLFESQQRRRSVILLEELKEKVSRAVGIFIAVKFLIFRSLPIFFDIYETIHGIESFGTIMSMLVRISDFAVVLNAATNSLAYFGRRQWLENRLKDRILRKHGVAERSANFDSSLMCQDSVTTNKTIIITKTSPDTPHANFL</sequence>
<dbReference type="WBParaSite" id="PSU_v2.g8246.t1">
    <property type="protein sequence ID" value="PSU_v2.g8246.t1"/>
    <property type="gene ID" value="PSU_v2.g8246"/>
</dbReference>
<dbReference type="Proteomes" id="UP000887577">
    <property type="component" value="Unplaced"/>
</dbReference>
<accession>A0A914Z6D7</accession>
<keyword evidence="1" id="KW-1133">Transmembrane helix</keyword>
<feature type="transmembrane region" description="Helical" evidence="1">
    <location>
        <begin position="66"/>
        <end position="85"/>
    </location>
</feature>
<name>A0A914Z6D7_9BILA</name>
<dbReference type="Gene3D" id="1.20.1070.10">
    <property type="entry name" value="Rhodopsin 7-helix transmembrane proteins"/>
    <property type="match status" value="1"/>
</dbReference>
<dbReference type="PANTHER" id="PTHR46641">
    <property type="entry name" value="FMRFAMIDE RECEPTOR-RELATED"/>
    <property type="match status" value="1"/>
</dbReference>
<keyword evidence="1" id="KW-0812">Transmembrane</keyword>